<evidence type="ECO:0000256" key="4">
    <source>
        <dbReference type="ARBA" id="ARBA00022448"/>
    </source>
</evidence>
<keyword evidence="7" id="KW-1006">Bacterial flagellum protein export</keyword>
<comment type="caution">
    <text evidence="10">The sequence shown here is derived from an EMBL/GenBank/DDBJ whole genome shotgun (WGS) entry which is preliminary data.</text>
</comment>
<evidence type="ECO:0000313" key="10">
    <source>
        <dbReference type="EMBL" id="MBO8457591.1"/>
    </source>
</evidence>
<name>A0A9D9N228_9SPIR</name>
<keyword evidence="10" id="KW-0966">Cell projection</keyword>
<reference evidence="10" key="2">
    <citation type="journal article" date="2021" name="PeerJ">
        <title>Extensive microbial diversity within the chicken gut microbiome revealed by metagenomics and culture.</title>
        <authorList>
            <person name="Gilroy R."/>
            <person name="Ravi A."/>
            <person name="Getino M."/>
            <person name="Pursley I."/>
            <person name="Horton D.L."/>
            <person name="Alikhan N.F."/>
            <person name="Baker D."/>
            <person name="Gharbi K."/>
            <person name="Hall N."/>
            <person name="Watson M."/>
            <person name="Adriaenssens E.M."/>
            <person name="Foster-Nyarko E."/>
            <person name="Jarju S."/>
            <person name="Secka A."/>
            <person name="Antonio M."/>
            <person name="Oren A."/>
            <person name="Chaudhuri R.R."/>
            <person name="La Ragione R."/>
            <person name="Hildebrand F."/>
            <person name="Pallen M.J."/>
        </authorList>
    </citation>
    <scope>NUCLEOTIDE SEQUENCE</scope>
    <source>
        <strain evidence="10">10532</strain>
    </source>
</reference>
<evidence type="ECO:0000256" key="3">
    <source>
        <dbReference type="ARBA" id="ARBA00016507"/>
    </source>
</evidence>
<keyword evidence="8" id="KW-0175">Coiled coil</keyword>
<keyword evidence="5" id="KW-1005">Bacterial flagellum biogenesis</keyword>
<dbReference type="Proteomes" id="UP000823638">
    <property type="component" value="Unassembled WGS sequence"/>
</dbReference>
<protein>
    <recommendedName>
        <fullName evidence="3">Flagellar assembly protein FliH</fullName>
    </recommendedName>
</protein>
<reference evidence="10" key="1">
    <citation type="submission" date="2020-10" db="EMBL/GenBank/DDBJ databases">
        <authorList>
            <person name="Gilroy R."/>
        </authorList>
    </citation>
    <scope>NUCLEOTIDE SEQUENCE</scope>
    <source>
        <strain evidence="10">10532</strain>
    </source>
</reference>
<evidence type="ECO:0000256" key="7">
    <source>
        <dbReference type="ARBA" id="ARBA00023225"/>
    </source>
</evidence>
<keyword evidence="6" id="KW-0653">Protein transport</keyword>
<evidence type="ECO:0000256" key="6">
    <source>
        <dbReference type="ARBA" id="ARBA00022927"/>
    </source>
</evidence>
<dbReference type="AlphaFoldDB" id="A0A9D9N228"/>
<dbReference type="GO" id="GO:0015031">
    <property type="term" value="P:protein transport"/>
    <property type="evidence" value="ECO:0007669"/>
    <property type="project" value="UniProtKB-KW"/>
</dbReference>
<keyword evidence="4" id="KW-0813">Transport</keyword>
<dbReference type="Pfam" id="PF02108">
    <property type="entry name" value="FliH"/>
    <property type="match status" value="1"/>
</dbReference>
<dbReference type="GO" id="GO:0044781">
    <property type="term" value="P:bacterial-type flagellum organization"/>
    <property type="evidence" value="ECO:0007669"/>
    <property type="project" value="UniProtKB-KW"/>
</dbReference>
<dbReference type="SUPFAM" id="SSF160527">
    <property type="entry name" value="V-type ATPase subunit E-like"/>
    <property type="match status" value="1"/>
</dbReference>
<dbReference type="EMBL" id="JADIMM010000070">
    <property type="protein sequence ID" value="MBO8457591.1"/>
    <property type="molecule type" value="Genomic_DNA"/>
</dbReference>
<evidence type="ECO:0000256" key="8">
    <source>
        <dbReference type="SAM" id="Coils"/>
    </source>
</evidence>
<dbReference type="NCBIfam" id="NF005198">
    <property type="entry name" value="PRK06669.1-3"/>
    <property type="match status" value="1"/>
</dbReference>
<gene>
    <name evidence="10" type="primary">fliH</name>
    <name evidence="10" type="ORF">IAA81_05105</name>
</gene>
<feature type="domain" description="Flagellar assembly protein FliH/Type III secretion system HrpE" evidence="9">
    <location>
        <begin position="160"/>
        <end position="288"/>
    </location>
</feature>
<dbReference type="GO" id="GO:0005829">
    <property type="term" value="C:cytosol"/>
    <property type="evidence" value="ECO:0007669"/>
    <property type="project" value="TreeGrafter"/>
</dbReference>
<keyword evidence="10" id="KW-0282">Flagellum</keyword>
<dbReference type="InterPro" id="IPR051472">
    <property type="entry name" value="T3SS_Stator/FliH"/>
</dbReference>
<evidence type="ECO:0000256" key="1">
    <source>
        <dbReference type="ARBA" id="ARBA00003041"/>
    </source>
</evidence>
<sequence>MAKTVFKSTEVKKSDEKVLLGLSKQFTPAEEPEVVEEVPVYEGPTVEDLKQEAEKFSKDWEIRKQEMITQANVDAENIKKQAEEAAFEEVKRKTSQAQVIKQQAEDEAVRIKKEAEDNAAKIIADAEQRTKSQEETGYKDGFEKGREAGFTEGKAEAQRLVDRLHVLIEKTMDKRSEILSETEQQIINLVLLMTRKVVKVISENQKNVIVANAVQALRKVKGRGDVTIRVNLADLQLTTQHIKDFLSAVENVKNISVIEDSTVDQGGCIIETDFGEIDAKISSQLNELEQRILEVSPIRSKAKTVSVNDA</sequence>
<proteinExistence type="inferred from homology"/>
<organism evidence="10 11">
    <name type="scientific">Candidatus Gallitreponema excrementavium</name>
    <dbReference type="NCBI Taxonomy" id="2840840"/>
    <lineage>
        <taxon>Bacteria</taxon>
        <taxon>Pseudomonadati</taxon>
        <taxon>Spirochaetota</taxon>
        <taxon>Spirochaetia</taxon>
        <taxon>Spirochaetales</taxon>
        <taxon>Candidatus Gallitreponema</taxon>
    </lineage>
</organism>
<evidence type="ECO:0000256" key="5">
    <source>
        <dbReference type="ARBA" id="ARBA00022795"/>
    </source>
</evidence>
<evidence type="ECO:0000256" key="2">
    <source>
        <dbReference type="ARBA" id="ARBA00006602"/>
    </source>
</evidence>
<evidence type="ECO:0000259" key="9">
    <source>
        <dbReference type="Pfam" id="PF02108"/>
    </source>
</evidence>
<dbReference type="PANTHER" id="PTHR34982:SF1">
    <property type="entry name" value="FLAGELLAR ASSEMBLY PROTEIN FLIH"/>
    <property type="match status" value="1"/>
</dbReference>
<feature type="coiled-coil region" evidence="8">
    <location>
        <begin position="87"/>
        <end position="121"/>
    </location>
</feature>
<evidence type="ECO:0000313" key="11">
    <source>
        <dbReference type="Proteomes" id="UP000823638"/>
    </source>
</evidence>
<dbReference type="InterPro" id="IPR018035">
    <property type="entry name" value="Flagellar_FliH/T3SS_HrpE"/>
</dbReference>
<comment type="function">
    <text evidence="1">Needed for flagellar regrowth and assembly.</text>
</comment>
<accession>A0A9D9N228</accession>
<keyword evidence="10" id="KW-0969">Cilium</keyword>
<dbReference type="PANTHER" id="PTHR34982">
    <property type="entry name" value="YOP PROTEINS TRANSLOCATION PROTEIN L"/>
    <property type="match status" value="1"/>
</dbReference>
<comment type="similarity">
    <text evidence="2">Belongs to the FliH family.</text>
</comment>